<dbReference type="Pfam" id="PF00072">
    <property type="entry name" value="Response_reg"/>
    <property type="match status" value="1"/>
</dbReference>
<dbReference type="Pfam" id="PF00512">
    <property type="entry name" value="HisKA"/>
    <property type="match status" value="1"/>
</dbReference>
<dbReference type="SMART" id="SM00388">
    <property type="entry name" value="HisKA"/>
    <property type="match status" value="1"/>
</dbReference>
<dbReference type="InterPro" id="IPR004358">
    <property type="entry name" value="Sig_transdc_His_kin-like_C"/>
</dbReference>
<dbReference type="OrthoDB" id="9811889at2"/>
<evidence type="ECO:0000313" key="9">
    <source>
        <dbReference type="Proteomes" id="UP000282759"/>
    </source>
</evidence>
<dbReference type="EC" id="2.7.13.3" evidence="2"/>
<dbReference type="InterPro" id="IPR036097">
    <property type="entry name" value="HisK_dim/P_sf"/>
</dbReference>
<organism evidence="8 9">
    <name type="scientific">Mucilaginibacter limnophilus</name>
    <dbReference type="NCBI Taxonomy" id="1932778"/>
    <lineage>
        <taxon>Bacteria</taxon>
        <taxon>Pseudomonadati</taxon>
        <taxon>Bacteroidota</taxon>
        <taxon>Sphingobacteriia</taxon>
        <taxon>Sphingobacteriales</taxon>
        <taxon>Sphingobacteriaceae</taxon>
        <taxon>Mucilaginibacter</taxon>
    </lineage>
</organism>
<keyword evidence="5" id="KW-0472">Membrane</keyword>
<dbReference type="GO" id="GO:0000155">
    <property type="term" value="F:phosphorelay sensor kinase activity"/>
    <property type="evidence" value="ECO:0007669"/>
    <property type="project" value="InterPro"/>
</dbReference>
<comment type="caution">
    <text evidence="8">The sequence shown here is derived from an EMBL/GenBank/DDBJ whole genome shotgun (WGS) entry which is preliminary data.</text>
</comment>
<dbReference type="Gene3D" id="1.10.287.130">
    <property type="match status" value="1"/>
</dbReference>
<feature type="transmembrane region" description="Helical" evidence="5">
    <location>
        <begin position="30"/>
        <end position="51"/>
    </location>
</feature>
<protein>
    <recommendedName>
        <fullName evidence="2">histidine kinase</fullName>
        <ecNumber evidence="2">2.7.13.3</ecNumber>
    </recommendedName>
</protein>
<dbReference type="PRINTS" id="PR00344">
    <property type="entry name" value="BCTRLSENSOR"/>
</dbReference>
<dbReference type="CDD" id="cd00082">
    <property type="entry name" value="HisKA"/>
    <property type="match status" value="1"/>
</dbReference>
<dbReference type="PROSITE" id="PS50110">
    <property type="entry name" value="RESPONSE_REGULATORY"/>
    <property type="match status" value="1"/>
</dbReference>
<name>A0A437MHR5_9SPHI</name>
<comment type="catalytic activity">
    <reaction evidence="1">
        <text>ATP + protein L-histidine = ADP + protein N-phospho-L-histidine.</text>
        <dbReference type="EC" id="2.7.13.3"/>
    </reaction>
</comment>
<evidence type="ECO:0000259" key="7">
    <source>
        <dbReference type="PROSITE" id="PS50110"/>
    </source>
</evidence>
<evidence type="ECO:0000256" key="5">
    <source>
        <dbReference type="SAM" id="Phobius"/>
    </source>
</evidence>
<feature type="transmembrane region" description="Helical" evidence="5">
    <location>
        <begin position="83"/>
        <end position="102"/>
    </location>
</feature>
<dbReference type="SMART" id="SM00448">
    <property type="entry name" value="REC"/>
    <property type="match status" value="1"/>
</dbReference>
<dbReference type="InterPro" id="IPR003594">
    <property type="entry name" value="HATPase_dom"/>
</dbReference>
<reference evidence="8 9" key="1">
    <citation type="submission" date="2019-01" db="EMBL/GenBank/DDBJ databases">
        <authorList>
            <person name="Chen W.-M."/>
        </authorList>
    </citation>
    <scope>NUCLEOTIDE SEQUENCE [LARGE SCALE GENOMIC DNA]</scope>
    <source>
        <strain evidence="8 9">YBJ-36</strain>
    </source>
</reference>
<dbReference type="Gene3D" id="3.30.565.10">
    <property type="entry name" value="Histidine kinase-like ATPase, C-terminal domain"/>
    <property type="match status" value="1"/>
</dbReference>
<evidence type="ECO:0000259" key="6">
    <source>
        <dbReference type="PROSITE" id="PS50109"/>
    </source>
</evidence>
<keyword evidence="9" id="KW-1185">Reference proteome</keyword>
<dbReference type="Proteomes" id="UP000282759">
    <property type="component" value="Unassembled WGS sequence"/>
</dbReference>
<dbReference type="InterPro" id="IPR005467">
    <property type="entry name" value="His_kinase_dom"/>
</dbReference>
<dbReference type="InterPro" id="IPR036890">
    <property type="entry name" value="HATPase_C_sf"/>
</dbReference>
<dbReference type="InterPro" id="IPR011006">
    <property type="entry name" value="CheY-like_superfamily"/>
</dbReference>
<gene>
    <name evidence="8" type="ORF">EOD41_19375</name>
</gene>
<dbReference type="InterPro" id="IPR003661">
    <property type="entry name" value="HisK_dim/P_dom"/>
</dbReference>
<dbReference type="RefSeq" id="WP_127708093.1">
    <property type="nucleotide sequence ID" value="NZ_SACK01000013.1"/>
</dbReference>
<dbReference type="FunFam" id="3.30.565.10:FF:000010">
    <property type="entry name" value="Sensor histidine kinase RcsC"/>
    <property type="match status" value="1"/>
</dbReference>
<dbReference type="SUPFAM" id="SSF52172">
    <property type="entry name" value="CheY-like"/>
    <property type="match status" value="1"/>
</dbReference>
<dbReference type="CDD" id="cd17546">
    <property type="entry name" value="REC_hyHK_CKI1_RcsC-like"/>
    <property type="match status" value="1"/>
</dbReference>
<dbReference type="Gene3D" id="3.40.50.2300">
    <property type="match status" value="1"/>
</dbReference>
<dbReference type="AlphaFoldDB" id="A0A437MHR5"/>
<evidence type="ECO:0000256" key="2">
    <source>
        <dbReference type="ARBA" id="ARBA00012438"/>
    </source>
</evidence>
<dbReference type="InterPro" id="IPR001789">
    <property type="entry name" value="Sig_transdc_resp-reg_receiver"/>
</dbReference>
<feature type="domain" description="Response regulatory" evidence="7">
    <location>
        <begin position="477"/>
        <end position="595"/>
    </location>
</feature>
<dbReference type="PANTHER" id="PTHR45339:SF3">
    <property type="entry name" value="HISTIDINE KINASE"/>
    <property type="match status" value="1"/>
</dbReference>
<proteinExistence type="predicted"/>
<dbReference type="CDD" id="cd16922">
    <property type="entry name" value="HATPase_EvgS-ArcB-TorS-like"/>
    <property type="match status" value="1"/>
</dbReference>
<dbReference type="EMBL" id="SACK01000013">
    <property type="protein sequence ID" value="RVT97171.1"/>
    <property type="molecule type" value="Genomic_DNA"/>
</dbReference>
<dbReference type="SUPFAM" id="SSF55874">
    <property type="entry name" value="ATPase domain of HSP90 chaperone/DNA topoisomerase II/histidine kinase"/>
    <property type="match status" value="1"/>
</dbReference>
<dbReference type="SUPFAM" id="SSF47384">
    <property type="entry name" value="Homodimeric domain of signal transducing histidine kinase"/>
    <property type="match status" value="1"/>
</dbReference>
<feature type="modified residue" description="4-aspartylphosphate" evidence="4">
    <location>
        <position position="526"/>
    </location>
</feature>
<dbReference type="PROSITE" id="PS50109">
    <property type="entry name" value="HIS_KIN"/>
    <property type="match status" value="1"/>
</dbReference>
<keyword evidence="5" id="KW-0812">Transmembrane</keyword>
<keyword evidence="5" id="KW-1133">Transmembrane helix</keyword>
<dbReference type="PANTHER" id="PTHR45339">
    <property type="entry name" value="HYBRID SIGNAL TRANSDUCTION HISTIDINE KINASE J"/>
    <property type="match status" value="1"/>
</dbReference>
<feature type="domain" description="Histidine kinase" evidence="6">
    <location>
        <begin position="231"/>
        <end position="453"/>
    </location>
</feature>
<accession>A0A437MHR5</accession>
<feature type="transmembrane region" description="Helical" evidence="5">
    <location>
        <begin position="109"/>
        <end position="126"/>
    </location>
</feature>
<evidence type="ECO:0000256" key="3">
    <source>
        <dbReference type="ARBA" id="ARBA00022553"/>
    </source>
</evidence>
<evidence type="ECO:0000256" key="4">
    <source>
        <dbReference type="PROSITE-ProRule" id="PRU00169"/>
    </source>
</evidence>
<dbReference type="SMART" id="SM00387">
    <property type="entry name" value="HATPase_c"/>
    <property type="match status" value="1"/>
</dbReference>
<keyword evidence="3 4" id="KW-0597">Phosphoprotein</keyword>
<evidence type="ECO:0000313" key="8">
    <source>
        <dbReference type="EMBL" id="RVT97171.1"/>
    </source>
</evidence>
<feature type="transmembrane region" description="Helical" evidence="5">
    <location>
        <begin position="168"/>
        <end position="187"/>
    </location>
</feature>
<sequence length="604" mass="68096">MTGKASFFNFSLRNILNSSQSFLDQARIRLLYYGLMLVMFGLGVLLSNVYLKGQTMLTYTFSFMLVGVVALFKYLTWKPNWHRVSHGLLVMATLINLVNVFVTMQDVNLITVQAIIAVIVFSFYMLGQSWGIFYSLANMLPVLGFMVLQFETNYFIDFKPERLDQTTIIISVFANFILIVFVQSHFYSAFIANIKEFKEASEEQSGLNVQLEQAIQKAEKSSQAKSEFLSTMSHEIRTPLNAVIGMTNLMLMNSPRPDQRENLDILKFSATNLLAIVNDVLDFNKIESGKVVFEKIRFNLGELMENICGGLIIKAEEKGLTFKLSVDNALKNKVFIGDPTRITQIIFNLISNAIKFTQQGNIWVRVSCIEDRHNTNTVKFSVKDTGIGIEQKNLEVIFEPFAQESVTTTRQYGGTGLGLAIVKRLLELQGRQMKVTSKVGVGSEFSFSMELPVSTEVVPEAETDHLLINNENLSSLQILIAEDNVVNVMLMKKLLSKWKITPTIAENGERAIQLLQYGNFDIILMDLQMPVMNGFDAATEIRRLPDPRKANIPIIALTASALFDIKEKVYASGMNDYVSKPFKPEELFEKIQSLVTLNAEPVKV</sequence>
<feature type="transmembrane region" description="Helical" evidence="5">
    <location>
        <begin position="58"/>
        <end position="77"/>
    </location>
</feature>
<evidence type="ECO:0000256" key="1">
    <source>
        <dbReference type="ARBA" id="ARBA00000085"/>
    </source>
</evidence>
<dbReference type="Pfam" id="PF02518">
    <property type="entry name" value="HATPase_c"/>
    <property type="match status" value="1"/>
</dbReference>